<evidence type="ECO:0000313" key="2">
    <source>
        <dbReference type="EMBL" id="BDD88583.1"/>
    </source>
</evidence>
<organism evidence="2 3">
    <name type="scientific">Desulfofustis limnaeus</name>
    <dbReference type="NCBI Taxonomy" id="2740163"/>
    <lineage>
        <taxon>Bacteria</taxon>
        <taxon>Pseudomonadati</taxon>
        <taxon>Thermodesulfobacteriota</taxon>
        <taxon>Desulfobulbia</taxon>
        <taxon>Desulfobulbales</taxon>
        <taxon>Desulfocapsaceae</taxon>
        <taxon>Desulfofustis</taxon>
    </lineage>
</organism>
<dbReference type="InterPro" id="IPR036291">
    <property type="entry name" value="NAD(P)-bd_dom_sf"/>
</dbReference>
<proteinExistence type="predicted"/>
<dbReference type="SMART" id="SM00881">
    <property type="entry name" value="CoA_binding"/>
    <property type="match status" value="1"/>
</dbReference>
<name>A0ABM7WCB8_9BACT</name>
<sequence>MIIDPQDHLIRPFLRSAKVIAVVGLSPKENRPSHQVARYLQQAGYRIVPVNPGQDRILGEPCYSELAAIPEPVDIVDVFRRAEEVLPIAQQAIAIGAKVLWLQQGIINENAARLVEAAGMTCIMDRCIKVDHQRLLS</sequence>
<dbReference type="PANTHER" id="PTHR33303:SF2">
    <property type="entry name" value="COA-BINDING DOMAIN-CONTAINING PROTEIN"/>
    <property type="match status" value="1"/>
</dbReference>
<dbReference type="RefSeq" id="WP_284151929.1">
    <property type="nucleotide sequence ID" value="NZ_AP025516.1"/>
</dbReference>
<dbReference type="InterPro" id="IPR003781">
    <property type="entry name" value="CoA-bd"/>
</dbReference>
<dbReference type="Gene3D" id="3.40.50.720">
    <property type="entry name" value="NAD(P)-binding Rossmann-like Domain"/>
    <property type="match status" value="1"/>
</dbReference>
<feature type="domain" description="CoA-binding" evidence="1">
    <location>
        <begin position="13"/>
        <end position="106"/>
    </location>
</feature>
<dbReference type="Pfam" id="PF13380">
    <property type="entry name" value="CoA_binding_2"/>
    <property type="match status" value="1"/>
</dbReference>
<keyword evidence="3" id="KW-1185">Reference proteome</keyword>
<reference evidence="2 3" key="1">
    <citation type="submission" date="2022-01" db="EMBL/GenBank/DDBJ databases">
        <title>Desulfofustis limnae sp. nov., a novel mesophilic sulfate-reducing bacterium isolated from marsh soil.</title>
        <authorList>
            <person name="Watanabe M."/>
            <person name="Takahashi A."/>
            <person name="Kojima H."/>
            <person name="Fukui M."/>
        </authorList>
    </citation>
    <scope>NUCLEOTIDE SEQUENCE [LARGE SCALE GENOMIC DNA]</scope>
    <source>
        <strain evidence="2 3">PPLL</strain>
    </source>
</reference>
<dbReference type="EMBL" id="AP025516">
    <property type="protein sequence ID" value="BDD88583.1"/>
    <property type="molecule type" value="Genomic_DNA"/>
</dbReference>
<protein>
    <submittedName>
        <fullName evidence="2">CoA-binding protein</fullName>
    </submittedName>
</protein>
<dbReference type="Proteomes" id="UP000830055">
    <property type="component" value="Chromosome"/>
</dbReference>
<evidence type="ECO:0000259" key="1">
    <source>
        <dbReference type="SMART" id="SM00881"/>
    </source>
</evidence>
<dbReference type="SUPFAM" id="SSF51735">
    <property type="entry name" value="NAD(P)-binding Rossmann-fold domains"/>
    <property type="match status" value="1"/>
</dbReference>
<accession>A0ABM7WCB8</accession>
<gene>
    <name evidence="2" type="ORF">DPPLL_29480</name>
</gene>
<evidence type="ECO:0000313" key="3">
    <source>
        <dbReference type="Proteomes" id="UP000830055"/>
    </source>
</evidence>
<dbReference type="PANTHER" id="PTHR33303">
    <property type="entry name" value="CYTOPLASMIC PROTEIN-RELATED"/>
    <property type="match status" value="1"/>
</dbReference>